<feature type="region of interest" description="Disordered" evidence="5">
    <location>
        <begin position="766"/>
        <end position="793"/>
    </location>
</feature>
<feature type="compositionally biased region" description="Polar residues" evidence="5">
    <location>
        <begin position="782"/>
        <end position="793"/>
    </location>
</feature>
<dbReference type="GO" id="GO:0016925">
    <property type="term" value="P:protein sumoylation"/>
    <property type="evidence" value="ECO:0007669"/>
    <property type="project" value="TreeGrafter"/>
</dbReference>
<dbReference type="Pfam" id="PF02891">
    <property type="entry name" value="zf-MIZ"/>
    <property type="match status" value="1"/>
</dbReference>
<dbReference type="Gene3D" id="3.30.40.10">
    <property type="entry name" value="Zinc/RING finger domain, C3HC4 (zinc finger)"/>
    <property type="match status" value="1"/>
</dbReference>
<dbReference type="EMBL" id="JAQGDS010000001">
    <property type="protein sequence ID" value="KAJ6264419.1"/>
    <property type="molecule type" value="Genomic_DNA"/>
</dbReference>
<dbReference type="Proteomes" id="UP001221413">
    <property type="component" value="Unassembled WGS sequence"/>
</dbReference>
<dbReference type="PROSITE" id="PS51044">
    <property type="entry name" value="ZF_SP_RING"/>
    <property type="match status" value="1"/>
</dbReference>
<evidence type="ECO:0000259" key="6">
    <source>
        <dbReference type="PROSITE" id="PS51044"/>
    </source>
</evidence>
<reference evidence="7" key="1">
    <citation type="submission" date="2023-01" db="EMBL/GenBank/DDBJ databases">
        <title>The chitinases involved in constricting ring structure development in the nematode-trapping fungus Drechslerella dactyloides.</title>
        <authorList>
            <person name="Wang R."/>
            <person name="Zhang L."/>
            <person name="Tang P."/>
            <person name="Li S."/>
            <person name="Liang L."/>
        </authorList>
    </citation>
    <scope>NUCLEOTIDE SEQUENCE</scope>
    <source>
        <strain evidence="7">YMF1.00031</strain>
    </source>
</reference>
<proteinExistence type="predicted"/>
<evidence type="ECO:0000256" key="1">
    <source>
        <dbReference type="ARBA" id="ARBA00022723"/>
    </source>
</evidence>
<keyword evidence="1" id="KW-0479">Metal-binding</keyword>
<accession>A0AAD6J4T8</accession>
<evidence type="ECO:0000313" key="8">
    <source>
        <dbReference type="Proteomes" id="UP001221413"/>
    </source>
</evidence>
<feature type="compositionally biased region" description="Basic and acidic residues" evidence="5">
    <location>
        <begin position="11"/>
        <end position="20"/>
    </location>
</feature>
<dbReference type="CDD" id="cd16650">
    <property type="entry name" value="SP-RING_PIAS-like"/>
    <property type="match status" value="1"/>
</dbReference>
<feature type="region of interest" description="Disordered" evidence="5">
    <location>
        <begin position="447"/>
        <end position="468"/>
    </location>
</feature>
<dbReference type="GO" id="GO:0000785">
    <property type="term" value="C:chromatin"/>
    <property type="evidence" value="ECO:0007669"/>
    <property type="project" value="TreeGrafter"/>
</dbReference>
<keyword evidence="2 4" id="KW-0863">Zinc-finger</keyword>
<dbReference type="AlphaFoldDB" id="A0AAD6J4T8"/>
<feature type="compositionally biased region" description="Basic residues" evidence="5">
    <location>
        <begin position="506"/>
        <end position="516"/>
    </location>
</feature>
<feature type="compositionally biased region" description="Low complexity" evidence="5">
    <location>
        <begin position="766"/>
        <end position="781"/>
    </location>
</feature>
<organism evidence="7 8">
    <name type="scientific">Drechslerella dactyloides</name>
    <name type="common">Nematode-trapping fungus</name>
    <name type="synonym">Arthrobotrys dactyloides</name>
    <dbReference type="NCBI Taxonomy" id="74499"/>
    <lineage>
        <taxon>Eukaryota</taxon>
        <taxon>Fungi</taxon>
        <taxon>Dikarya</taxon>
        <taxon>Ascomycota</taxon>
        <taxon>Pezizomycotina</taxon>
        <taxon>Orbiliomycetes</taxon>
        <taxon>Orbiliales</taxon>
        <taxon>Orbiliaceae</taxon>
        <taxon>Drechslerella</taxon>
    </lineage>
</organism>
<protein>
    <recommendedName>
        <fullName evidence="6">SP-RING-type domain-containing protein</fullName>
    </recommendedName>
</protein>
<evidence type="ECO:0000313" key="7">
    <source>
        <dbReference type="EMBL" id="KAJ6264419.1"/>
    </source>
</evidence>
<dbReference type="GO" id="GO:0008270">
    <property type="term" value="F:zinc ion binding"/>
    <property type="evidence" value="ECO:0007669"/>
    <property type="project" value="UniProtKB-KW"/>
</dbReference>
<keyword evidence="8" id="KW-1185">Reference proteome</keyword>
<feature type="region of interest" description="Disordered" evidence="5">
    <location>
        <begin position="484"/>
        <end position="554"/>
    </location>
</feature>
<sequence>MAAIEANQYPHGHDARRGDEAPLAGPNQAIRIDTSLPAGHPGRPPKRKGSLSSANFETATVNSTLSMFSGGPTYTWMHGANANARSPDMPPMKRAKTAPSKTDLVRRRSEARSPSAHSHDQAAVIPEQQQPVVITIPDTQPDDQTEIQQVQIPSPDASAPAYIGSATSNSASYPAATTYTEATATSTTPFTTRTSELVPSRLPPGAAPTTQASGAASIVQTRARPASVDMTMPAQVNASPSVPRPLNLERIPRTVPPIQTSMSGYVQNITPPPSTSPVSATAFTAASEHAMRSAAVPSPVASPQMSEPSAVDVPTYLPDGTIKIYTINVRRASIEDHNLLMADLARLVQQIKDSPVPNSTLLARYSKLSRALEIIRSQINPARIQTPQELFSGILQRTPTAPEFPAIVQSQSTPSRPVAVTAHSIHHPSIPHAERPRMQLRPALPPVVFAPSPQLSHPNPPMQLSGMNPHHIRQALTAQVVDIPSSPSSMWPSGPAPMAASAQHPPPRHPPPRKLPHQQLPPQQLQPQQPLPRQPPPQQPPVHHPPRMAQAGPPLAPMRVLQQPAQQAVDPNNGNPPSPRTAWCTKYIGKLQNSLKELGRGQAENDILRANLLEQAFNQADGLFVALHLIFCSADHPGLKDKYAFIATDPRARVGLELLSQLLLSNSTLSPLARNLFVNLPLELSAALVSIEGFSEEIARAMDFLCNFRAMFDNLHLYCQRNRLPGPSSAMMASIGINSPALQQTISISITQMLRIPITVIPRSIQARQQQGNPQRRAQQQTTPILPSSTEANAPSASAVAGNVAPNNSIVNRPPPEQPDFNIFVTDWGGKVAGWKLILDWKDLPADLQRPEGNDSQFFTYFRRLVSPIVKIKFDFTPQSLQFEVEGPLNKSFPKPNRAEGTPMNVRPVGNRSKLYRLRCVSSRTDLTEHKLNDFAEWRSRETFWLQHCFAELSNGPSQATNQNNPLAQGQAWSKKRHLRFRRKRVWGKDCPTDLTDGVVPGTNTIEFTTVDTPLDDGRSYFLAVEEVEIADYNTLFQQITEDQKVKFQGGGIANWIKPSADTIMDGDDDCMIVEPDTAIISITCPMSQQIIDVPVRGKDCKHVECFDLKGYLESRTKLNCGFSVPDGWKCPICSCECTPPMLTVDPCLNGALHNLKKLRAEGKHLECKSIIFRSDGKWRPNNPVPKKEVEAVAID</sequence>
<feature type="compositionally biased region" description="Low complexity" evidence="5">
    <location>
        <begin position="484"/>
        <end position="503"/>
    </location>
</feature>
<feature type="region of interest" description="Disordered" evidence="5">
    <location>
        <begin position="1"/>
        <end position="54"/>
    </location>
</feature>
<evidence type="ECO:0000256" key="4">
    <source>
        <dbReference type="PROSITE-ProRule" id="PRU00452"/>
    </source>
</evidence>
<dbReference type="PANTHER" id="PTHR10782">
    <property type="entry name" value="ZINC FINGER MIZ DOMAIN-CONTAINING PROTEIN"/>
    <property type="match status" value="1"/>
</dbReference>
<feature type="compositionally biased region" description="Pro residues" evidence="5">
    <location>
        <begin position="529"/>
        <end position="543"/>
    </location>
</feature>
<feature type="compositionally biased region" description="Low complexity" evidence="5">
    <location>
        <begin position="184"/>
        <end position="195"/>
    </location>
</feature>
<keyword evidence="3" id="KW-0862">Zinc</keyword>
<evidence type="ECO:0000256" key="2">
    <source>
        <dbReference type="ARBA" id="ARBA00022771"/>
    </source>
</evidence>
<dbReference type="PANTHER" id="PTHR10782:SF4">
    <property type="entry name" value="TONALLI, ISOFORM E"/>
    <property type="match status" value="1"/>
</dbReference>
<feature type="region of interest" description="Disordered" evidence="5">
    <location>
        <begin position="79"/>
        <end position="121"/>
    </location>
</feature>
<dbReference type="InterPro" id="IPR004181">
    <property type="entry name" value="Znf_MIZ"/>
</dbReference>
<feature type="domain" description="SP-RING-type" evidence="6">
    <location>
        <begin position="1068"/>
        <end position="1158"/>
    </location>
</feature>
<evidence type="ECO:0000256" key="5">
    <source>
        <dbReference type="SAM" id="MobiDB-lite"/>
    </source>
</evidence>
<feature type="region of interest" description="Disordered" evidence="5">
    <location>
        <begin position="184"/>
        <end position="216"/>
    </location>
</feature>
<gene>
    <name evidence="7" type="ORF">Dda_0565</name>
</gene>
<feature type="compositionally biased region" description="Low complexity" evidence="5">
    <location>
        <begin position="517"/>
        <end position="528"/>
    </location>
</feature>
<dbReference type="InterPro" id="IPR013083">
    <property type="entry name" value="Znf_RING/FYVE/PHD"/>
</dbReference>
<evidence type="ECO:0000256" key="3">
    <source>
        <dbReference type="ARBA" id="ARBA00022833"/>
    </source>
</evidence>
<name>A0AAD6J4T8_DREDA</name>
<dbReference type="GO" id="GO:0061665">
    <property type="term" value="F:SUMO ligase activity"/>
    <property type="evidence" value="ECO:0007669"/>
    <property type="project" value="TreeGrafter"/>
</dbReference>
<comment type="caution">
    <text evidence="7">The sequence shown here is derived from an EMBL/GenBank/DDBJ whole genome shotgun (WGS) entry which is preliminary data.</text>
</comment>